<dbReference type="SUPFAM" id="SSF52402">
    <property type="entry name" value="Adenine nucleotide alpha hydrolases-like"/>
    <property type="match status" value="1"/>
</dbReference>
<protein>
    <recommendedName>
        <fullName evidence="3">Sulfate adenylyltransferase subunit 2</fullName>
        <ecNumber evidence="2">2.7.7.4</ecNumber>
    </recommendedName>
    <alternativeName>
        <fullName evidence="8">ATP-sulfurylase small subunit</fullName>
    </alternativeName>
    <alternativeName>
        <fullName evidence="9">Sulfate adenylate transferase</fullName>
    </alternativeName>
</protein>
<sequence length="318" mass="36390">MAGTNRAAAGCGLMAQTHLQQLEAEAIHIIREVAASFDNPCMFYSIGKDSTVMLHLARKAFYPGRVPFPLLHIDTTWEFAEMAQFRDRLAQQHQLDVRVHTNQQALDAGVHPIESGSVKYNDQMKTVALKQAVDHFGFDAALGGARRDEEKSRAKERVFSVRTATHQWDPKQQRPELWSIYNGQIRRGESVRVFPLSNWTELDIWLYILRENIDIVQLYLAKPRLSWIDEASGQILGLDDERMLPYLSASERDSLQERMIRFRTLGCYRQTGAVESEADTVEKVIAEMLASRTSERQGRLLDTDQVGSMEKKKREGYF</sequence>
<dbReference type="PIRSF" id="PIRSF002936">
    <property type="entry name" value="CysDAde_trans"/>
    <property type="match status" value="1"/>
</dbReference>
<keyword evidence="6" id="KW-0547">Nucleotide-binding</keyword>
<dbReference type="Proteomes" id="UP000202440">
    <property type="component" value="Chromosome"/>
</dbReference>
<dbReference type="KEGG" id="bsan:CHH28_04280"/>
<dbReference type="InterPro" id="IPR050128">
    <property type="entry name" value="Sulfate_adenylyltrnsfr_sub2"/>
</dbReference>
<keyword evidence="13" id="KW-1185">Reference proteome</keyword>
<dbReference type="PANTHER" id="PTHR43196:SF1">
    <property type="entry name" value="SULFATE ADENYLYLTRANSFERASE SUBUNIT 2"/>
    <property type="match status" value="1"/>
</dbReference>
<evidence type="ECO:0000256" key="3">
    <source>
        <dbReference type="ARBA" id="ARBA00022004"/>
    </source>
</evidence>
<proteinExistence type="inferred from homology"/>
<evidence type="ECO:0000256" key="7">
    <source>
        <dbReference type="ARBA" id="ARBA00022840"/>
    </source>
</evidence>
<evidence type="ECO:0000259" key="11">
    <source>
        <dbReference type="Pfam" id="PF01507"/>
    </source>
</evidence>
<dbReference type="Pfam" id="PF01507">
    <property type="entry name" value="PAPS_reduct"/>
    <property type="match status" value="1"/>
</dbReference>
<accession>A0A222FH42</accession>
<dbReference type="Gene3D" id="3.40.50.620">
    <property type="entry name" value="HUPs"/>
    <property type="match status" value="1"/>
</dbReference>
<evidence type="ECO:0000256" key="1">
    <source>
        <dbReference type="ARBA" id="ARBA00008885"/>
    </source>
</evidence>
<dbReference type="EMBL" id="CP022530">
    <property type="protein sequence ID" value="ASP37942.1"/>
    <property type="molecule type" value="Genomic_DNA"/>
</dbReference>
<dbReference type="OrthoDB" id="9772604at2"/>
<keyword evidence="4 12" id="KW-0808">Transferase</keyword>
<dbReference type="AlphaFoldDB" id="A0A222FH42"/>
<feature type="domain" description="Phosphoadenosine phosphosulphate reductase" evidence="11">
    <location>
        <begin position="40"/>
        <end position="272"/>
    </location>
</feature>
<evidence type="ECO:0000313" key="13">
    <source>
        <dbReference type="Proteomes" id="UP000202440"/>
    </source>
</evidence>
<gene>
    <name evidence="12" type="ORF">CHH28_04280</name>
</gene>
<evidence type="ECO:0000256" key="5">
    <source>
        <dbReference type="ARBA" id="ARBA00022695"/>
    </source>
</evidence>
<reference evidence="12 13" key="1">
    <citation type="submission" date="2017-07" db="EMBL/GenBank/DDBJ databases">
        <title>Annotated genome sequence of Bacterioplanes sanyensis isolated from Red Sea.</title>
        <authorList>
            <person name="Rehman Z.U."/>
        </authorList>
    </citation>
    <scope>NUCLEOTIDE SEQUENCE [LARGE SCALE GENOMIC DNA]</scope>
    <source>
        <strain evidence="12 13">NV9</strain>
    </source>
</reference>
<evidence type="ECO:0000256" key="2">
    <source>
        <dbReference type="ARBA" id="ARBA00012391"/>
    </source>
</evidence>
<keyword evidence="5 12" id="KW-0548">Nucleotidyltransferase</keyword>
<dbReference type="PANTHER" id="PTHR43196">
    <property type="entry name" value="SULFATE ADENYLYLTRANSFERASE SUBUNIT 2"/>
    <property type="match status" value="1"/>
</dbReference>
<evidence type="ECO:0000256" key="4">
    <source>
        <dbReference type="ARBA" id="ARBA00022679"/>
    </source>
</evidence>
<dbReference type="InterPro" id="IPR002500">
    <property type="entry name" value="PAPS_reduct_dom"/>
</dbReference>
<evidence type="ECO:0000313" key="12">
    <source>
        <dbReference type="EMBL" id="ASP37942.1"/>
    </source>
</evidence>
<feature type="compositionally biased region" description="Basic and acidic residues" evidence="10">
    <location>
        <begin position="309"/>
        <end position="318"/>
    </location>
</feature>
<dbReference type="NCBIfam" id="TIGR02039">
    <property type="entry name" value="CysD"/>
    <property type="match status" value="1"/>
</dbReference>
<dbReference type="GO" id="GO:0005524">
    <property type="term" value="F:ATP binding"/>
    <property type="evidence" value="ECO:0007669"/>
    <property type="project" value="UniProtKB-KW"/>
</dbReference>
<dbReference type="NCBIfam" id="NF003587">
    <property type="entry name" value="PRK05253.1"/>
    <property type="match status" value="1"/>
</dbReference>
<evidence type="ECO:0000256" key="6">
    <source>
        <dbReference type="ARBA" id="ARBA00022741"/>
    </source>
</evidence>
<evidence type="ECO:0000256" key="8">
    <source>
        <dbReference type="ARBA" id="ARBA00030256"/>
    </source>
</evidence>
<feature type="region of interest" description="Disordered" evidence="10">
    <location>
        <begin position="296"/>
        <end position="318"/>
    </location>
</feature>
<dbReference type="InterPro" id="IPR014729">
    <property type="entry name" value="Rossmann-like_a/b/a_fold"/>
</dbReference>
<organism evidence="12 13">
    <name type="scientific">Bacterioplanes sanyensis</name>
    <dbReference type="NCBI Taxonomy" id="1249553"/>
    <lineage>
        <taxon>Bacteria</taxon>
        <taxon>Pseudomonadati</taxon>
        <taxon>Pseudomonadota</taxon>
        <taxon>Gammaproteobacteria</taxon>
        <taxon>Oceanospirillales</taxon>
        <taxon>Oceanospirillaceae</taxon>
        <taxon>Bacterioplanes</taxon>
    </lineage>
</organism>
<dbReference type="GO" id="GO:0004781">
    <property type="term" value="F:sulfate adenylyltransferase (ATP) activity"/>
    <property type="evidence" value="ECO:0007669"/>
    <property type="project" value="UniProtKB-EC"/>
</dbReference>
<dbReference type="EC" id="2.7.7.4" evidence="2"/>
<keyword evidence="7" id="KW-0067">ATP-binding</keyword>
<comment type="similarity">
    <text evidence="1">Belongs to the PAPS reductase family. CysD subfamily.</text>
</comment>
<dbReference type="NCBIfam" id="NF009214">
    <property type="entry name" value="PRK12563.1"/>
    <property type="match status" value="1"/>
</dbReference>
<dbReference type="FunFam" id="3.40.50.620:FF:000002">
    <property type="entry name" value="Sulfate adenylyltransferase subunit 2"/>
    <property type="match status" value="1"/>
</dbReference>
<evidence type="ECO:0000256" key="10">
    <source>
        <dbReference type="SAM" id="MobiDB-lite"/>
    </source>
</evidence>
<name>A0A222FH42_9GAMM</name>
<evidence type="ECO:0000256" key="9">
    <source>
        <dbReference type="ARBA" id="ARBA00031812"/>
    </source>
</evidence>
<dbReference type="InterPro" id="IPR011784">
    <property type="entry name" value="SO4_adenylTrfase_ssu"/>
</dbReference>
<dbReference type="GO" id="GO:0000103">
    <property type="term" value="P:sulfate assimilation"/>
    <property type="evidence" value="ECO:0007669"/>
    <property type="project" value="InterPro"/>
</dbReference>